<proteinExistence type="inferred from homology"/>
<evidence type="ECO:0000313" key="5">
    <source>
        <dbReference type="Proteomes" id="UP000054498"/>
    </source>
</evidence>
<evidence type="ECO:0000313" key="4">
    <source>
        <dbReference type="EMBL" id="KIZ05295.1"/>
    </source>
</evidence>
<accession>A0A0D2MRS0</accession>
<protein>
    <recommendedName>
        <fullName evidence="3">DUF155 domain-containing protein</fullName>
    </recommendedName>
</protein>
<comment type="similarity">
    <text evidence="1">Belongs to the RMD1/sif2 family.</text>
</comment>
<feature type="domain" description="DUF155" evidence="3">
    <location>
        <begin position="169"/>
        <end position="220"/>
    </location>
</feature>
<dbReference type="GeneID" id="25735547"/>
<feature type="non-terminal residue" evidence="4">
    <location>
        <position position="225"/>
    </location>
</feature>
<evidence type="ECO:0000259" key="3">
    <source>
        <dbReference type="Pfam" id="PF02582"/>
    </source>
</evidence>
<dbReference type="InterPro" id="IPR003734">
    <property type="entry name" value="DUF155"/>
</dbReference>
<dbReference type="Proteomes" id="UP000054498">
    <property type="component" value="Unassembled WGS sequence"/>
</dbReference>
<name>A0A0D2MRS0_9CHLO</name>
<dbReference type="Pfam" id="PF02582">
    <property type="entry name" value="DUF155"/>
    <property type="match status" value="1"/>
</dbReference>
<dbReference type="AlphaFoldDB" id="A0A0D2MRS0"/>
<dbReference type="RefSeq" id="XP_013904314.1">
    <property type="nucleotide sequence ID" value="XM_014048860.1"/>
</dbReference>
<dbReference type="EMBL" id="KK100529">
    <property type="protein sequence ID" value="KIZ05295.1"/>
    <property type="molecule type" value="Genomic_DNA"/>
</dbReference>
<keyword evidence="5" id="KW-1185">Reference proteome</keyword>
<gene>
    <name evidence="4" type="ORF">MNEG_2669</name>
</gene>
<organism evidence="4 5">
    <name type="scientific">Monoraphidium neglectum</name>
    <dbReference type="NCBI Taxonomy" id="145388"/>
    <lineage>
        <taxon>Eukaryota</taxon>
        <taxon>Viridiplantae</taxon>
        <taxon>Chlorophyta</taxon>
        <taxon>core chlorophytes</taxon>
        <taxon>Chlorophyceae</taxon>
        <taxon>CS clade</taxon>
        <taxon>Sphaeropleales</taxon>
        <taxon>Selenastraceae</taxon>
        <taxon>Monoraphidium</taxon>
    </lineage>
</organism>
<reference evidence="4 5" key="1">
    <citation type="journal article" date="2013" name="BMC Genomics">
        <title>Reconstruction of the lipid metabolism for the microalga Monoraphidium neglectum from its genome sequence reveals characteristics suitable for biofuel production.</title>
        <authorList>
            <person name="Bogen C."/>
            <person name="Al-Dilaimi A."/>
            <person name="Albersmeier A."/>
            <person name="Wichmann J."/>
            <person name="Grundmann M."/>
            <person name="Rupp O."/>
            <person name="Lauersen K.J."/>
            <person name="Blifernez-Klassen O."/>
            <person name="Kalinowski J."/>
            <person name="Goesmann A."/>
            <person name="Mussgnug J.H."/>
            <person name="Kruse O."/>
        </authorList>
    </citation>
    <scope>NUCLEOTIDE SEQUENCE [LARGE SCALE GENOMIC DNA]</scope>
    <source>
        <strain evidence="4 5">SAG 48.87</strain>
    </source>
</reference>
<dbReference type="InterPro" id="IPR051624">
    <property type="entry name" value="RMD1/Sad1-interacting"/>
</dbReference>
<sequence length="225" mass="24190">MVRTQQHGKIDRARQLQKPFKEVAGVAKDDAMLLGNPAARQKDKFVSLGVPGDEDAAASSSAAPLAPDGEPQQHLPRLPSGSEVVPPAMGPPAGLFEDLAEPLAKASALRGHVVVFHRGRIAVITVAESLDRRALEELLTAKFPRLQVKSYQEVLHATPSLGESSGDAFFFNYGTVVFWGISTADEQALMHTVVRPCSVGPLDVSEVEIDSFSYNYSAVEPPHVQ</sequence>
<evidence type="ECO:0000256" key="2">
    <source>
        <dbReference type="SAM" id="MobiDB-lite"/>
    </source>
</evidence>
<dbReference type="KEGG" id="mng:MNEG_2669"/>
<feature type="region of interest" description="Disordered" evidence="2">
    <location>
        <begin position="1"/>
        <end position="21"/>
    </location>
</feature>
<dbReference type="PANTHER" id="PTHR16255">
    <property type="entry name" value="REQUIRED FOR MEIOTIC NUCLEAR DIVISION PROTEIN 1 HOMOLOG"/>
    <property type="match status" value="1"/>
</dbReference>
<dbReference type="OrthoDB" id="18302at2759"/>
<dbReference type="PANTHER" id="PTHR16255:SF1">
    <property type="entry name" value="REQUIRED FOR MEIOTIC NUCLEAR DIVISION PROTEIN 1 HOMOLOG"/>
    <property type="match status" value="1"/>
</dbReference>
<evidence type="ECO:0000256" key="1">
    <source>
        <dbReference type="ARBA" id="ARBA00008306"/>
    </source>
</evidence>
<dbReference type="GO" id="GO:0005739">
    <property type="term" value="C:mitochondrion"/>
    <property type="evidence" value="ECO:0007669"/>
    <property type="project" value="UniProtKB-ARBA"/>
</dbReference>
<feature type="region of interest" description="Disordered" evidence="2">
    <location>
        <begin position="44"/>
        <end position="89"/>
    </location>
</feature>